<feature type="region of interest" description="Disordered" evidence="1">
    <location>
        <begin position="199"/>
        <end position="222"/>
    </location>
</feature>
<evidence type="ECO:0000259" key="2">
    <source>
        <dbReference type="Pfam" id="PF10536"/>
    </source>
</evidence>
<dbReference type="InterPro" id="IPR044824">
    <property type="entry name" value="MAIN-like"/>
</dbReference>
<proteinExistence type="predicted"/>
<keyword evidence="4" id="KW-1185">Reference proteome</keyword>
<protein>
    <recommendedName>
        <fullName evidence="2">Aminotransferase-like plant mobile domain-containing protein</fullName>
    </recommendedName>
</protein>
<dbReference type="AlphaFoldDB" id="A0A445DGA6"/>
<dbReference type="PANTHER" id="PTHR46033:SF8">
    <property type="entry name" value="PROTEIN MAINTENANCE OF MERISTEMS-LIKE"/>
    <property type="match status" value="1"/>
</dbReference>
<feature type="region of interest" description="Disordered" evidence="1">
    <location>
        <begin position="286"/>
        <end position="341"/>
    </location>
</feature>
<evidence type="ECO:0000313" key="4">
    <source>
        <dbReference type="Proteomes" id="UP000289738"/>
    </source>
</evidence>
<name>A0A445DGA6_ARAHY</name>
<feature type="domain" description="Aminotransferase-like plant mobile" evidence="2">
    <location>
        <begin position="1"/>
        <end position="183"/>
    </location>
</feature>
<evidence type="ECO:0000256" key="1">
    <source>
        <dbReference type="SAM" id="MobiDB-lite"/>
    </source>
</evidence>
<organism evidence="3 4">
    <name type="scientific">Arachis hypogaea</name>
    <name type="common">Peanut</name>
    <dbReference type="NCBI Taxonomy" id="3818"/>
    <lineage>
        <taxon>Eukaryota</taxon>
        <taxon>Viridiplantae</taxon>
        <taxon>Streptophyta</taxon>
        <taxon>Embryophyta</taxon>
        <taxon>Tracheophyta</taxon>
        <taxon>Spermatophyta</taxon>
        <taxon>Magnoliopsida</taxon>
        <taxon>eudicotyledons</taxon>
        <taxon>Gunneridae</taxon>
        <taxon>Pentapetalae</taxon>
        <taxon>rosids</taxon>
        <taxon>fabids</taxon>
        <taxon>Fabales</taxon>
        <taxon>Fabaceae</taxon>
        <taxon>Papilionoideae</taxon>
        <taxon>50 kb inversion clade</taxon>
        <taxon>dalbergioids sensu lato</taxon>
        <taxon>Dalbergieae</taxon>
        <taxon>Pterocarpus clade</taxon>
        <taxon>Arachis</taxon>
    </lineage>
</organism>
<feature type="compositionally biased region" description="Acidic residues" evidence="1">
    <location>
        <begin position="286"/>
        <end position="321"/>
    </location>
</feature>
<reference evidence="3 4" key="1">
    <citation type="submission" date="2019-01" db="EMBL/GenBank/DDBJ databases">
        <title>Sequencing of cultivated peanut Arachis hypogaea provides insights into genome evolution and oil improvement.</title>
        <authorList>
            <person name="Chen X."/>
        </authorList>
    </citation>
    <scope>NUCLEOTIDE SEQUENCE [LARGE SCALE GENOMIC DNA]</scope>
    <source>
        <strain evidence="4">cv. Fuhuasheng</strain>
        <tissue evidence="3">Leaves</tissue>
    </source>
</reference>
<dbReference type="Proteomes" id="UP000289738">
    <property type="component" value="Chromosome A04"/>
</dbReference>
<dbReference type="GO" id="GO:0010073">
    <property type="term" value="P:meristem maintenance"/>
    <property type="evidence" value="ECO:0007669"/>
    <property type="project" value="InterPro"/>
</dbReference>
<dbReference type="InterPro" id="IPR019557">
    <property type="entry name" value="AminoTfrase-like_pln_mobile"/>
</dbReference>
<accession>A0A445DGA6</accession>
<dbReference type="PANTHER" id="PTHR46033">
    <property type="entry name" value="PROTEIN MAIN-LIKE 2"/>
    <property type="match status" value="1"/>
</dbReference>
<dbReference type="Pfam" id="PF10536">
    <property type="entry name" value="PMD"/>
    <property type="match status" value="1"/>
</dbReference>
<gene>
    <name evidence="3" type="ORF">Ahy_A04g019526</name>
</gene>
<dbReference type="EMBL" id="SDMP01000004">
    <property type="protein sequence ID" value="RYR62152.1"/>
    <property type="molecule type" value="Genomic_DNA"/>
</dbReference>
<feature type="compositionally biased region" description="Pro residues" evidence="1">
    <location>
        <begin position="208"/>
        <end position="217"/>
    </location>
</feature>
<comment type="caution">
    <text evidence="3">The sequence shown here is derived from an EMBL/GenBank/DDBJ whole genome shotgun (WGS) entry which is preliminary data.</text>
</comment>
<evidence type="ECO:0000313" key="3">
    <source>
        <dbReference type="EMBL" id="RYR62152.1"/>
    </source>
</evidence>
<sequence length="422" mass="48398">MLLIGTIFFGDKSRASVHWKFLPLLRYFGSIGQYSLGSACLPHLYRALCKASRYDCKEIDGPLTFLLVWAWIRLSYLAPVPRESRNFMLANRYLTLAHFRKAFDDLQEGQFVWVTYAVDRVDLDIIPVDIYMHSVVWSATVSLVSFECIEWHATDWYRRQFGFVQVVPHQERDLDKAHSEVRTKNDEGDQVMDDVVQENEKNEEQLPHSPPPPPPQEQPQSSSQYVFLGHEAPEPHFFGCFGRVGFCDSSRSDGGRGFLNSQNPYRVSMSLIEKNAKTLEQKIDECLVDEPDDKDFEEDEDEDMDEDEEPCNDASNDGDDVGEPRTPYETGKGYNLRVDPPRRSANRFTPSVFKKVAKKCKNFVKDLTDDIYYGYVPQPHIAYIAVEDATFASPSRSGSTSSWGLPLVTHLRYRFGTNRDPL</sequence>